<reference evidence="1 2" key="1">
    <citation type="journal article" date="2023" name="Sci. Data">
        <title>Genome assembly of the Korean intertidal mud-creeper Batillaria attramentaria.</title>
        <authorList>
            <person name="Patra A.K."/>
            <person name="Ho P.T."/>
            <person name="Jun S."/>
            <person name="Lee S.J."/>
            <person name="Kim Y."/>
            <person name="Won Y.J."/>
        </authorList>
    </citation>
    <scope>NUCLEOTIDE SEQUENCE [LARGE SCALE GENOMIC DNA]</scope>
    <source>
        <strain evidence="1">Wonlab-2016</strain>
    </source>
</reference>
<dbReference type="AlphaFoldDB" id="A0ABD0JXB4"/>
<evidence type="ECO:0000313" key="1">
    <source>
        <dbReference type="EMBL" id="KAK7479652.1"/>
    </source>
</evidence>
<gene>
    <name evidence="1" type="ORF">BaRGS_00029118</name>
</gene>
<feature type="non-terminal residue" evidence="1">
    <location>
        <position position="1"/>
    </location>
</feature>
<proteinExistence type="predicted"/>
<accession>A0ABD0JXB4</accession>
<keyword evidence="2" id="KW-1185">Reference proteome</keyword>
<comment type="caution">
    <text evidence="1">The sequence shown here is derived from an EMBL/GenBank/DDBJ whole genome shotgun (WGS) entry which is preliminary data.</text>
</comment>
<name>A0ABD0JXB4_9CAEN</name>
<protein>
    <submittedName>
        <fullName evidence="1">Uncharacterized protein</fullName>
    </submittedName>
</protein>
<dbReference type="EMBL" id="JACVVK020000298">
    <property type="protein sequence ID" value="KAK7479652.1"/>
    <property type="molecule type" value="Genomic_DNA"/>
</dbReference>
<evidence type="ECO:0000313" key="2">
    <source>
        <dbReference type="Proteomes" id="UP001519460"/>
    </source>
</evidence>
<dbReference type="Proteomes" id="UP001519460">
    <property type="component" value="Unassembled WGS sequence"/>
</dbReference>
<organism evidence="1 2">
    <name type="scientific">Batillaria attramentaria</name>
    <dbReference type="NCBI Taxonomy" id="370345"/>
    <lineage>
        <taxon>Eukaryota</taxon>
        <taxon>Metazoa</taxon>
        <taxon>Spiralia</taxon>
        <taxon>Lophotrochozoa</taxon>
        <taxon>Mollusca</taxon>
        <taxon>Gastropoda</taxon>
        <taxon>Caenogastropoda</taxon>
        <taxon>Sorbeoconcha</taxon>
        <taxon>Cerithioidea</taxon>
        <taxon>Batillariidae</taxon>
        <taxon>Batillaria</taxon>
    </lineage>
</organism>
<sequence length="71" mass="7581">ATAGVEMARGIDRSAPIIPIHILERGSNLDLKTSSGVEKIFHRKPCSTTGTPNTYIITGVTGKRFLSTSLP</sequence>